<name>A0A4R1FQR8_9PAST</name>
<evidence type="ECO:0000256" key="1">
    <source>
        <dbReference type="ARBA" id="ARBA00023015"/>
    </source>
</evidence>
<gene>
    <name evidence="6" type="ORF">EV694_1886</name>
</gene>
<accession>A0A4R1FQR8</accession>
<dbReference type="PROSITE" id="PS01081">
    <property type="entry name" value="HTH_TETR_1"/>
    <property type="match status" value="1"/>
</dbReference>
<dbReference type="Gene3D" id="1.10.10.60">
    <property type="entry name" value="Homeodomain-like"/>
    <property type="match status" value="1"/>
</dbReference>
<dbReference type="Gene3D" id="1.10.357.10">
    <property type="entry name" value="Tetracycline Repressor, domain 2"/>
    <property type="match status" value="1"/>
</dbReference>
<reference evidence="6 7" key="1">
    <citation type="submission" date="2019-03" db="EMBL/GenBank/DDBJ databases">
        <title>Genomic Encyclopedia of Type Strains, Phase IV (KMG-IV): sequencing the most valuable type-strain genomes for metagenomic binning, comparative biology and taxonomic classification.</title>
        <authorList>
            <person name="Goeker M."/>
        </authorList>
    </citation>
    <scope>NUCLEOTIDE SEQUENCE [LARGE SCALE GENOMIC DNA]</scope>
    <source>
        <strain evidence="6 7">DSM 15534</strain>
    </source>
</reference>
<keyword evidence="7" id="KW-1185">Reference proteome</keyword>
<dbReference type="Proteomes" id="UP000294702">
    <property type="component" value="Unassembled WGS sequence"/>
</dbReference>
<organism evidence="6 7">
    <name type="scientific">Volucribacter psittacicida</name>
    <dbReference type="NCBI Taxonomy" id="203482"/>
    <lineage>
        <taxon>Bacteria</taxon>
        <taxon>Pseudomonadati</taxon>
        <taxon>Pseudomonadota</taxon>
        <taxon>Gammaproteobacteria</taxon>
        <taxon>Pasteurellales</taxon>
        <taxon>Pasteurellaceae</taxon>
        <taxon>Volucribacter</taxon>
    </lineage>
</organism>
<keyword evidence="2 4" id="KW-0238">DNA-binding</keyword>
<evidence type="ECO:0000313" key="6">
    <source>
        <dbReference type="EMBL" id="TCJ95884.1"/>
    </source>
</evidence>
<dbReference type="InterPro" id="IPR009057">
    <property type="entry name" value="Homeodomain-like_sf"/>
</dbReference>
<dbReference type="NCBIfam" id="NF008402">
    <property type="entry name" value="PRK11202.1"/>
    <property type="match status" value="1"/>
</dbReference>
<dbReference type="PROSITE" id="PS50977">
    <property type="entry name" value="HTH_TETR_2"/>
    <property type="match status" value="1"/>
</dbReference>
<evidence type="ECO:0000259" key="5">
    <source>
        <dbReference type="PROSITE" id="PS50977"/>
    </source>
</evidence>
<evidence type="ECO:0000256" key="3">
    <source>
        <dbReference type="ARBA" id="ARBA00023163"/>
    </source>
</evidence>
<protein>
    <submittedName>
        <fullName evidence="6">TetR family transcriptional regulator</fullName>
    </submittedName>
</protein>
<dbReference type="SUPFAM" id="SSF46689">
    <property type="entry name" value="Homeodomain-like"/>
    <property type="match status" value="1"/>
</dbReference>
<dbReference type="RefSeq" id="WP_132691796.1">
    <property type="nucleotide sequence ID" value="NZ_SMFT01000005.1"/>
</dbReference>
<feature type="domain" description="HTH tetR-type" evidence="5">
    <location>
        <begin position="11"/>
        <end position="71"/>
    </location>
</feature>
<proteinExistence type="predicted"/>
<dbReference type="GO" id="GO:0003677">
    <property type="term" value="F:DNA binding"/>
    <property type="evidence" value="ECO:0007669"/>
    <property type="project" value="UniProtKB-UniRule"/>
</dbReference>
<dbReference type="InterPro" id="IPR023772">
    <property type="entry name" value="DNA-bd_HTH_TetR-type_CS"/>
</dbReference>
<evidence type="ECO:0000256" key="2">
    <source>
        <dbReference type="ARBA" id="ARBA00023125"/>
    </source>
</evidence>
<dbReference type="OrthoDB" id="8617654at2"/>
<sequence>MVGIRAIQKEKTRRALVDAAFNQLSAEKSFSNLSLREVAREAGIAPTSFYRHFRDMDELGLTMVDEAGLMLRQLMRQARKRIENGGSVIVISVDTFFEFIHNSPNVFRLLLRESSGTSLEFRTAAARESKHFVDELAEYIANKNHIPAELAYVQAEGMVTIVFTAGSNALDMNNKERLQLKERVILQLRMLAKGAMFAHEKYQTDHKT</sequence>
<dbReference type="EMBL" id="SMFT01000005">
    <property type="protein sequence ID" value="TCJ95884.1"/>
    <property type="molecule type" value="Genomic_DNA"/>
</dbReference>
<dbReference type="AlphaFoldDB" id="A0A4R1FQR8"/>
<dbReference type="InterPro" id="IPR050692">
    <property type="entry name" value="HTH_transcr_repressor_FabR"/>
</dbReference>
<evidence type="ECO:0000256" key="4">
    <source>
        <dbReference type="PROSITE-ProRule" id="PRU00335"/>
    </source>
</evidence>
<feature type="DNA-binding region" description="H-T-H motif" evidence="4">
    <location>
        <begin position="34"/>
        <end position="53"/>
    </location>
</feature>
<keyword evidence="3" id="KW-0804">Transcription</keyword>
<dbReference type="InterPro" id="IPR001647">
    <property type="entry name" value="HTH_TetR"/>
</dbReference>
<dbReference type="Pfam" id="PF00440">
    <property type="entry name" value="TetR_N"/>
    <property type="match status" value="1"/>
</dbReference>
<evidence type="ECO:0000313" key="7">
    <source>
        <dbReference type="Proteomes" id="UP000294702"/>
    </source>
</evidence>
<dbReference type="PANTHER" id="PTHR47752">
    <property type="entry name" value="HTH-TYPE TRANSCRIPTIONAL REPRESSOR FABR"/>
    <property type="match status" value="1"/>
</dbReference>
<comment type="caution">
    <text evidence="6">The sequence shown here is derived from an EMBL/GenBank/DDBJ whole genome shotgun (WGS) entry which is preliminary data.</text>
</comment>
<keyword evidence="1" id="KW-0805">Transcription regulation</keyword>
<dbReference type="FunFam" id="1.10.10.60:FF:000034">
    <property type="entry name" value="HTH-type transcriptional repressor FabR"/>
    <property type="match status" value="1"/>
</dbReference>
<dbReference type="PANTHER" id="PTHR47752:SF1">
    <property type="entry name" value="HTH-TYPE TRANSCRIPTIONAL REPRESSOR FABR"/>
    <property type="match status" value="1"/>
</dbReference>